<gene>
    <name evidence="2" type="ordered locus">Meso_0585</name>
</gene>
<dbReference type="EMBL" id="CP000390">
    <property type="protein sequence ID" value="ABG61985.1"/>
    <property type="molecule type" value="Genomic_DNA"/>
</dbReference>
<organism evidence="2">
    <name type="scientific">Chelativorans sp. (strain BNC1)</name>
    <dbReference type="NCBI Taxonomy" id="266779"/>
    <lineage>
        <taxon>Bacteria</taxon>
        <taxon>Pseudomonadati</taxon>
        <taxon>Pseudomonadota</taxon>
        <taxon>Alphaproteobacteria</taxon>
        <taxon>Hyphomicrobiales</taxon>
        <taxon>Phyllobacteriaceae</taxon>
        <taxon>Chelativorans</taxon>
    </lineage>
</organism>
<dbReference type="HOGENOM" id="CLU_006895_0_0_5"/>
<dbReference type="SUPFAM" id="SSF51126">
    <property type="entry name" value="Pectin lyase-like"/>
    <property type="match status" value="2"/>
</dbReference>
<dbReference type="Pfam" id="PF12951">
    <property type="entry name" value="PATR"/>
    <property type="match status" value="3"/>
</dbReference>
<dbReference type="eggNOG" id="COG3210">
    <property type="taxonomic scope" value="Bacteria"/>
</dbReference>
<dbReference type="InterPro" id="IPR012332">
    <property type="entry name" value="Autotransporter_pectin_lyase_C"/>
</dbReference>
<sequence precursor="true">MRHAGFSRLLRGGRMTKWKGMAASYAPHAAELFSCAARASAAMLAAVLLGALANPAEAADRYWDANQNGAGWGGTGVWDVSNFNWSPNSDGTSGPFNAAWNNGGIVPGTIDNAIFGGTAGTVTLGAPITVHNITFQTGGYTFTGNTLTLAGATPTIDTGTGTQTINSVVAGSAGLTKTGTGTLSLTGTNTFSGGITLSGGTLQASGNAALGAASNTITTTANAILNVESGSMEDRVVLIAGGTTLSVQGNGVGSAKFTGSGNLNAFGGVTLNNDENDFTGTTTLSGYFGSNASIFFTSVGDVGDASSLGAGGTITFTRGDLSLLRYIGGGDSSNRDWVMSGDGARRFLNEGTGTLTLSGDISLLQRTNFEAVGADFDLQGEISGAGSAVFTAASGRTMTLGDANSFTGTATITGAGVVSVGKLSNAGVNSSLGAGTGDDIIINNGTLQYTGDGDSSDRTWYFSTAATLQHDGDGALTLSGAMVFNPGPTVEVLTLSGTSDDENRIEGPISGTGRVVINSAGTWVFSGANTYTGSTTVKSGTLRAGGASALGASGTVVVDGGVLDLNNHNYTFGRLDGLGGEVKLGTGNLTLDTADGVNAVYAGSITGDGGLYKTGAGKQTLTGQSTYAGATNISGGTLELSFVGTGGPTSDIISASSALNMSGGTLTVTGVAGEGNTQTFNGLEIGGGGNTISATNATVNLGEVTRDAGIVDFSIGAGAKMTVSADTELGGWATVNGRDYADVNDQNEIVAFTNYALGDDAASWSDGEIVADTDGDANTPFYGIVDEAGGDDVVQLGGLRYAAARDSTVTVADEKTLGVDGAIIVGDQVGSNSLAIQGGSIRGAAGGVLGIQ</sequence>
<dbReference type="InterPro" id="IPR013425">
    <property type="entry name" value="Autotrns_rpt"/>
</dbReference>
<dbReference type="KEGG" id="mes:Meso_0585"/>
<dbReference type="STRING" id="266779.Meso_0585"/>
<dbReference type="Gene3D" id="2.160.20.20">
    <property type="match status" value="1"/>
</dbReference>
<evidence type="ECO:0000256" key="1">
    <source>
        <dbReference type="ARBA" id="ARBA00022729"/>
    </source>
</evidence>
<proteinExistence type="predicted"/>
<dbReference type="NCBIfam" id="TIGR02601">
    <property type="entry name" value="autotrns_rpt"/>
    <property type="match status" value="3"/>
</dbReference>
<accession>Q11KU0</accession>
<protein>
    <submittedName>
        <fullName evidence="2">Autotransporter-associated beta strand repeat protein</fullName>
    </submittedName>
</protein>
<dbReference type="AlphaFoldDB" id="Q11KU0"/>
<name>Q11KU0_CHESB</name>
<reference evidence="2" key="1">
    <citation type="submission" date="2006-06" db="EMBL/GenBank/DDBJ databases">
        <title>Complete sequence of chromosome of Chelativorans sp. BNC1.</title>
        <authorList>
            <consortium name="US DOE Joint Genome Institute"/>
            <person name="Copeland A."/>
            <person name="Lucas S."/>
            <person name="Lapidus A."/>
            <person name="Barry K."/>
            <person name="Detter J.C."/>
            <person name="Glavina del Rio T."/>
            <person name="Hammon N."/>
            <person name="Israni S."/>
            <person name="Dalin E."/>
            <person name="Tice H."/>
            <person name="Pitluck S."/>
            <person name="Chertkov O."/>
            <person name="Brettin T."/>
            <person name="Bruce D."/>
            <person name="Han C."/>
            <person name="Tapia R."/>
            <person name="Gilna P."/>
            <person name="Schmutz J."/>
            <person name="Larimer F."/>
            <person name="Land M."/>
            <person name="Hauser L."/>
            <person name="Kyrpides N."/>
            <person name="Mikhailova N."/>
            <person name="Richardson P."/>
        </authorList>
    </citation>
    <scope>NUCLEOTIDE SEQUENCE</scope>
    <source>
        <strain evidence="2">BNC1</strain>
    </source>
</reference>
<evidence type="ECO:0000313" key="2">
    <source>
        <dbReference type="EMBL" id="ABG61985.1"/>
    </source>
</evidence>
<keyword evidence="1" id="KW-0732">Signal</keyword>
<dbReference type="InterPro" id="IPR011050">
    <property type="entry name" value="Pectin_lyase_fold/virulence"/>
</dbReference>